<evidence type="ECO:0000313" key="1">
    <source>
        <dbReference type="EMBL" id="VVU94570.1"/>
    </source>
</evidence>
<dbReference type="EMBL" id="CABVLZ010000001">
    <property type="protein sequence ID" value="VVU94570.1"/>
    <property type="molecule type" value="Genomic_DNA"/>
</dbReference>
<reference evidence="1" key="1">
    <citation type="submission" date="2019-09" db="EMBL/GenBank/DDBJ databases">
        <authorList>
            <person name="Needham M D."/>
        </authorList>
    </citation>
    <scope>NUCLEOTIDE SEQUENCE</scope>
</reference>
<name>A0A5E8CLX0_9ZZZZ</name>
<sequence length="29" mass="3583">MKKYIKKMAIDDNKIEIMKRLTLKEMKEI</sequence>
<protein>
    <submittedName>
        <fullName evidence="1">Uncharacterized protein</fullName>
    </submittedName>
</protein>
<proteinExistence type="predicted"/>
<dbReference type="AlphaFoldDB" id="A0A5E8CLX0"/>
<gene>
    <name evidence="1" type="ORF">CPAV1605_295</name>
</gene>
<accession>A0A5E8CLX0</accession>
<organism evidence="1">
    <name type="scientific">seawater metagenome</name>
    <dbReference type="NCBI Taxonomy" id="1561972"/>
    <lineage>
        <taxon>unclassified sequences</taxon>
        <taxon>metagenomes</taxon>
        <taxon>ecological metagenomes</taxon>
    </lineage>
</organism>